<evidence type="ECO:0000256" key="5">
    <source>
        <dbReference type="ARBA" id="ARBA00023136"/>
    </source>
</evidence>
<dbReference type="RefSeq" id="WP_137092195.1">
    <property type="nucleotide sequence ID" value="NZ_CP028923.1"/>
</dbReference>
<protein>
    <recommendedName>
        <fullName evidence="7">RDD domain-containing protein</fullName>
    </recommendedName>
</protein>
<dbReference type="AlphaFoldDB" id="A0A4D7K7C1"/>
<feature type="transmembrane region" description="Helical" evidence="6">
    <location>
        <begin position="190"/>
        <end position="212"/>
    </location>
</feature>
<name>A0A4D7K7C1_9BACT</name>
<dbReference type="KEGG" id="fpf:DCC35_18650"/>
<keyword evidence="3 6" id="KW-0812">Transmembrane</keyword>
<dbReference type="EMBL" id="CP028923">
    <property type="protein sequence ID" value="QCK16604.1"/>
    <property type="molecule type" value="Genomic_DNA"/>
</dbReference>
<feature type="transmembrane region" description="Helical" evidence="6">
    <location>
        <begin position="70"/>
        <end position="90"/>
    </location>
</feature>
<evidence type="ECO:0000256" key="4">
    <source>
        <dbReference type="ARBA" id="ARBA00022989"/>
    </source>
</evidence>
<evidence type="ECO:0000256" key="2">
    <source>
        <dbReference type="ARBA" id="ARBA00022475"/>
    </source>
</evidence>
<dbReference type="PANTHER" id="PTHR36115">
    <property type="entry name" value="PROLINE-RICH ANTIGEN HOMOLOG-RELATED"/>
    <property type="match status" value="1"/>
</dbReference>
<reference evidence="8 9" key="1">
    <citation type="submission" date="2018-04" db="EMBL/GenBank/DDBJ databases">
        <title>Complete genome uncultured novel isolate.</title>
        <authorList>
            <person name="Merlino G."/>
        </authorList>
    </citation>
    <scope>NUCLEOTIDE SEQUENCE [LARGE SCALE GENOMIC DNA]</scope>
    <source>
        <strain evidence="9">R1DC9</strain>
    </source>
</reference>
<organism evidence="8 9">
    <name type="scientific">Mangrovivirga cuniculi</name>
    <dbReference type="NCBI Taxonomy" id="2715131"/>
    <lineage>
        <taxon>Bacteria</taxon>
        <taxon>Pseudomonadati</taxon>
        <taxon>Bacteroidota</taxon>
        <taxon>Cytophagia</taxon>
        <taxon>Cytophagales</taxon>
        <taxon>Mangrovivirgaceae</taxon>
        <taxon>Mangrovivirga</taxon>
    </lineage>
</organism>
<evidence type="ECO:0000313" key="9">
    <source>
        <dbReference type="Proteomes" id="UP000298616"/>
    </source>
</evidence>
<dbReference type="PANTHER" id="PTHR36115:SF4">
    <property type="entry name" value="MEMBRANE PROTEIN"/>
    <property type="match status" value="1"/>
</dbReference>
<comment type="subcellular location">
    <subcellularLocation>
        <location evidence="1">Cell membrane</location>
        <topology evidence="1">Multi-pass membrane protein</topology>
    </subcellularLocation>
</comment>
<evidence type="ECO:0000256" key="6">
    <source>
        <dbReference type="SAM" id="Phobius"/>
    </source>
</evidence>
<keyword evidence="2" id="KW-1003">Cell membrane</keyword>
<feature type="transmembrane region" description="Helical" evidence="6">
    <location>
        <begin position="143"/>
        <end position="161"/>
    </location>
</feature>
<evidence type="ECO:0000313" key="8">
    <source>
        <dbReference type="EMBL" id="QCK16604.1"/>
    </source>
</evidence>
<dbReference type="Proteomes" id="UP000298616">
    <property type="component" value="Chromosome"/>
</dbReference>
<sequence>MKISKLPIVPLALILGVLGLFSDFTYYFFATDPGETNIFQQILYWISPNAGFWMQGLDILNISNDSGMGSINIISVLVFTLFLIGALLYYYSDGKRSNLLRVCFSIILLTAGLGMIFGPLNFIFIQLSDDLNISYALGNNWSWIPFFAKNVILTFISFKIIKQITKENESKIISANANQPVNRGYRFAHYLIDMMVCFFYLALAIKNSIFFARVLDFGYEFDELSLQIAFYLSLILYYIFFEATFQATPGKMATGSKLVAEKGKLSIGKVIGRTFSRFVPFEPFSFFGDKGWHDKWTNTTVVKEGSQASEKHKITYEELGLIDA</sequence>
<gene>
    <name evidence="8" type="ORF">DCC35_18650</name>
</gene>
<feature type="domain" description="RDD" evidence="7">
    <location>
        <begin position="184"/>
        <end position="287"/>
    </location>
</feature>
<accession>A0A4D7K7C1</accession>
<keyword evidence="5 6" id="KW-0472">Membrane</keyword>
<evidence type="ECO:0000259" key="7">
    <source>
        <dbReference type="Pfam" id="PF06271"/>
    </source>
</evidence>
<dbReference type="OrthoDB" id="762068at2"/>
<proteinExistence type="predicted"/>
<evidence type="ECO:0000256" key="1">
    <source>
        <dbReference type="ARBA" id="ARBA00004651"/>
    </source>
</evidence>
<dbReference type="Pfam" id="PF06271">
    <property type="entry name" value="RDD"/>
    <property type="match status" value="1"/>
</dbReference>
<feature type="transmembrane region" description="Helical" evidence="6">
    <location>
        <begin position="102"/>
        <end position="123"/>
    </location>
</feature>
<dbReference type="GO" id="GO:0005886">
    <property type="term" value="C:plasma membrane"/>
    <property type="evidence" value="ECO:0007669"/>
    <property type="project" value="UniProtKB-SubCell"/>
</dbReference>
<keyword evidence="4 6" id="KW-1133">Transmembrane helix</keyword>
<keyword evidence="9" id="KW-1185">Reference proteome</keyword>
<feature type="transmembrane region" description="Helical" evidence="6">
    <location>
        <begin position="7"/>
        <end position="29"/>
    </location>
</feature>
<dbReference type="InterPro" id="IPR051791">
    <property type="entry name" value="Pra-immunoreactive"/>
</dbReference>
<feature type="transmembrane region" description="Helical" evidence="6">
    <location>
        <begin position="224"/>
        <end position="241"/>
    </location>
</feature>
<dbReference type="InterPro" id="IPR010432">
    <property type="entry name" value="RDD"/>
</dbReference>
<evidence type="ECO:0000256" key="3">
    <source>
        <dbReference type="ARBA" id="ARBA00022692"/>
    </source>
</evidence>